<gene>
    <name evidence="2" type="ORF">DPMN_155828</name>
</gene>
<dbReference type="EMBL" id="JAIWYP010000007">
    <property type="protein sequence ID" value="KAH3802157.1"/>
    <property type="molecule type" value="Genomic_DNA"/>
</dbReference>
<protein>
    <recommendedName>
        <fullName evidence="4">Secreted protein</fullName>
    </recommendedName>
</protein>
<keyword evidence="3" id="KW-1185">Reference proteome</keyword>
<reference evidence="2" key="1">
    <citation type="journal article" date="2019" name="bioRxiv">
        <title>The Genome of the Zebra Mussel, Dreissena polymorpha: A Resource for Invasive Species Research.</title>
        <authorList>
            <person name="McCartney M.A."/>
            <person name="Auch B."/>
            <person name="Kono T."/>
            <person name="Mallez S."/>
            <person name="Zhang Y."/>
            <person name="Obille A."/>
            <person name="Becker A."/>
            <person name="Abrahante J.E."/>
            <person name="Garbe J."/>
            <person name="Badalamenti J.P."/>
            <person name="Herman A."/>
            <person name="Mangelson H."/>
            <person name="Liachko I."/>
            <person name="Sullivan S."/>
            <person name="Sone E.D."/>
            <person name="Koren S."/>
            <person name="Silverstein K.A.T."/>
            <person name="Beckman K.B."/>
            <person name="Gohl D.M."/>
        </authorList>
    </citation>
    <scope>NUCLEOTIDE SEQUENCE</scope>
    <source>
        <strain evidence="2">Duluth1</strain>
        <tissue evidence="2">Whole animal</tissue>
    </source>
</reference>
<comment type="caution">
    <text evidence="2">The sequence shown here is derived from an EMBL/GenBank/DDBJ whole genome shotgun (WGS) entry which is preliminary data.</text>
</comment>
<name>A0A9D4FUF6_DREPO</name>
<proteinExistence type="predicted"/>
<feature type="signal peptide" evidence="1">
    <location>
        <begin position="1"/>
        <end position="19"/>
    </location>
</feature>
<accession>A0A9D4FUF6</accession>
<dbReference type="Proteomes" id="UP000828390">
    <property type="component" value="Unassembled WGS sequence"/>
</dbReference>
<feature type="chain" id="PRO_5038680251" description="Secreted protein" evidence="1">
    <location>
        <begin position="20"/>
        <end position="101"/>
    </location>
</feature>
<evidence type="ECO:0000313" key="3">
    <source>
        <dbReference type="Proteomes" id="UP000828390"/>
    </source>
</evidence>
<evidence type="ECO:0000313" key="2">
    <source>
        <dbReference type="EMBL" id="KAH3802157.1"/>
    </source>
</evidence>
<organism evidence="2 3">
    <name type="scientific">Dreissena polymorpha</name>
    <name type="common">Zebra mussel</name>
    <name type="synonym">Mytilus polymorpha</name>
    <dbReference type="NCBI Taxonomy" id="45954"/>
    <lineage>
        <taxon>Eukaryota</taxon>
        <taxon>Metazoa</taxon>
        <taxon>Spiralia</taxon>
        <taxon>Lophotrochozoa</taxon>
        <taxon>Mollusca</taxon>
        <taxon>Bivalvia</taxon>
        <taxon>Autobranchia</taxon>
        <taxon>Heteroconchia</taxon>
        <taxon>Euheterodonta</taxon>
        <taxon>Imparidentia</taxon>
        <taxon>Neoheterodontei</taxon>
        <taxon>Myida</taxon>
        <taxon>Dreissenoidea</taxon>
        <taxon>Dreissenidae</taxon>
        <taxon>Dreissena</taxon>
    </lineage>
</organism>
<evidence type="ECO:0008006" key="4">
    <source>
        <dbReference type="Google" id="ProtNLM"/>
    </source>
</evidence>
<dbReference type="AlphaFoldDB" id="A0A9D4FUF6"/>
<evidence type="ECO:0000256" key="1">
    <source>
        <dbReference type="SAM" id="SignalP"/>
    </source>
</evidence>
<keyword evidence="1" id="KW-0732">Signal</keyword>
<reference evidence="2" key="2">
    <citation type="submission" date="2020-11" db="EMBL/GenBank/DDBJ databases">
        <authorList>
            <person name="McCartney M.A."/>
            <person name="Auch B."/>
            <person name="Kono T."/>
            <person name="Mallez S."/>
            <person name="Becker A."/>
            <person name="Gohl D.M."/>
            <person name="Silverstein K.A.T."/>
            <person name="Koren S."/>
            <person name="Bechman K.B."/>
            <person name="Herman A."/>
            <person name="Abrahante J.E."/>
            <person name="Garbe J."/>
        </authorList>
    </citation>
    <scope>NUCLEOTIDE SEQUENCE</scope>
    <source>
        <strain evidence="2">Duluth1</strain>
        <tissue evidence="2">Whole animal</tissue>
    </source>
</reference>
<sequence>MHELLSLLLHLLTTIPVHVEVRLKYFMLLQQTLDCSHGVPEVSTRQQPLFLCIHASSSLHWLRLLKRMRLLQHLASVLGHVLEFLPALGQLLQPVLYVGRL</sequence>